<dbReference type="AlphaFoldDB" id="A0A6C0FAS4"/>
<proteinExistence type="predicted"/>
<protein>
    <submittedName>
        <fullName evidence="2">Uncharacterized protein</fullName>
    </submittedName>
</protein>
<organism evidence="2">
    <name type="scientific">viral metagenome</name>
    <dbReference type="NCBI Taxonomy" id="1070528"/>
    <lineage>
        <taxon>unclassified sequences</taxon>
        <taxon>metagenomes</taxon>
        <taxon>organismal metagenomes</taxon>
    </lineage>
</organism>
<sequence>MPSVAPEAEKQSASSFKWIVNDDTFTTKTDVSTRNLRVNSEKIYTDSNLRNLGKILTKKTPEDVESARTATGKLDPAQYQTRSDSLKPISSRTGTSIKPYYSFGGRQNNVSEDRTLFRTPTDTHLTEKSYDRICCEVKPLAVATTMASVKLQDWDLINEKYAPQRGGLGTRNFVKDQKTPKYPSQVLPANSQLYS</sequence>
<reference evidence="2" key="1">
    <citation type="journal article" date="2020" name="Nature">
        <title>Giant virus diversity and host interactions through global metagenomics.</title>
        <authorList>
            <person name="Schulz F."/>
            <person name="Roux S."/>
            <person name="Paez-Espino D."/>
            <person name="Jungbluth S."/>
            <person name="Walsh D.A."/>
            <person name="Denef V.J."/>
            <person name="McMahon K.D."/>
            <person name="Konstantinidis K.T."/>
            <person name="Eloe-Fadrosh E.A."/>
            <person name="Kyrpides N.C."/>
            <person name="Woyke T."/>
        </authorList>
    </citation>
    <scope>NUCLEOTIDE SEQUENCE</scope>
    <source>
        <strain evidence="2">GVMAG-S-ERX556101-89</strain>
    </source>
</reference>
<feature type="region of interest" description="Disordered" evidence="1">
    <location>
        <begin position="167"/>
        <end position="195"/>
    </location>
</feature>
<evidence type="ECO:0000313" key="2">
    <source>
        <dbReference type="EMBL" id="QHT38312.1"/>
    </source>
</evidence>
<name>A0A6C0FAS4_9ZZZZ</name>
<evidence type="ECO:0000256" key="1">
    <source>
        <dbReference type="SAM" id="MobiDB-lite"/>
    </source>
</evidence>
<dbReference type="EMBL" id="MN738829">
    <property type="protein sequence ID" value="QHT38312.1"/>
    <property type="molecule type" value="Genomic_DNA"/>
</dbReference>
<accession>A0A6C0FAS4</accession>